<dbReference type="Proteomes" id="UP001153331">
    <property type="component" value="Unassembled WGS sequence"/>
</dbReference>
<dbReference type="EMBL" id="JAPHNI010000264">
    <property type="protein sequence ID" value="KAJ8113264.1"/>
    <property type="molecule type" value="Genomic_DNA"/>
</dbReference>
<keyword evidence="2" id="KW-1185">Reference proteome</keyword>
<comment type="caution">
    <text evidence="1">The sequence shown here is derived from an EMBL/GenBank/DDBJ whole genome shotgun (WGS) entry which is preliminary data.</text>
</comment>
<sequence length="670" mass="74741">MPPKRTWSQVIDNGPSLSLAASRPRQSEPGVETTVPAISRKVKACAACRKQKVSNRPLVTSRSGTYIMQIKCTMDETGPPCKRCTERSLSCVLNKSLQTLIEERSQWKHEVVGDLGLIHTALQQVLSKLSLPALPSLKATTIDDSDPVQQYDAADREEEVPSCDNSPRLSPKGDALPHAPIESLYQLTRLRALRSDDPIEERKPTPDFSANYPVNDFISRGIVSIEDAERLFSFFLNRIDHFMYKIGSHTYRDLDGIRRGSTILTVTICTVAALHDPQSNHLYKPCSREFRRLMSASMFDRRIDRDRMRALCVASYWLHDLSWTISGYAIRRAMEINLSSSYQRVLATGDEDSMECIRLWYVLYICDRHLSILYGRPSIVKDEVSITGWEALMRTSAFTEADKRLVSQMALLIIMGNARELFGPDTGEPIPKAFAPQLASFSRQIDHWMGFWSTELLKIHQFIGGFPTKGVIIHHHLAKLHLHSHVFRGLRGGPVPSHFQDSAVAAVSAATETIEMVLTDYDIQEGLVGIPHYIHSMVAFACAFLLNIASQYSGQYISDTAAFNLTTRAVQQFRSTPVGKWHLVHLMAEGLEKLIAKKGGSPAARMLPSLPREASQPSAPNGSELNTPLTGNSYGDNFFSGFDEAYNSGTSSFLNFDTGTIDLDFAGFSF</sequence>
<proteinExistence type="predicted"/>
<accession>A0ACC2IDM3</accession>
<organism evidence="1 2">
    <name type="scientific">Boeremia exigua</name>
    <dbReference type="NCBI Taxonomy" id="749465"/>
    <lineage>
        <taxon>Eukaryota</taxon>
        <taxon>Fungi</taxon>
        <taxon>Dikarya</taxon>
        <taxon>Ascomycota</taxon>
        <taxon>Pezizomycotina</taxon>
        <taxon>Dothideomycetes</taxon>
        <taxon>Pleosporomycetidae</taxon>
        <taxon>Pleosporales</taxon>
        <taxon>Pleosporineae</taxon>
        <taxon>Didymellaceae</taxon>
        <taxon>Boeremia</taxon>
    </lineage>
</organism>
<reference evidence="1" key="1">
    <citation type="submission" date="2022-11" db="EMBL/GenBank/DDBJ databases">
        <title>Genome Sequence of Boeremia exigua.</title>
        <authorList>
            <person name="Buettner E."/>
        </authorList>
    </citation>
    <scope>NUCLEOTIDE SEQUENCE</scope>
    <source>
        <strain evidence="1">CU02</strain>
    </source>
</reference>
<gene>
    <name evidence="1" type="ORF">OPT61_g4564</name>
</gene>
<evidence type="ECO:0000313" key="2">
    <source>
        <dbReference type="Proteomes" id="UP001153331"/>
    </source>
</evidence>
<name>A0ACC2IDM3_9PLEO</name>
<evidence type="ECO:0000313" key="1">
    <source>
        <dbReference type="EMBL" id="KAJ8113264.1"/>
    </source>
</evidence>
<protein>
    <submittedName>
        <fullName evidence="1">Uncharacterized protein</fullName>
    </submittedName>
</protein>